<accession>A0A152A360</accession>
<evidence type="ECO:0000256" key="7">
    <source>
        <dbReference type="ARBA" id="ARBA00022786"/>
    </source>
</evidence>
<dbReference type="GO" id="GO:0005829">
    <property type="term" value="C:cytosol"/>
    <property type="evidence" value="ECO:0007669"/>
    <property type="project" value="TreeGrafter"/>
</dbReference>
<dbReference type="InParanoid" id="A0A152A360"/>
<evidence type="ECO:0000256" key="12">
    <source>
        <dbReference type="SAM" id="MobiDB-lite"/>
    </source>
</evidence>
<name>A0A152A360_TIELA</name>
<feature type="compositionally biased region" description="Polar residues" evidence="12">
    <location>
        <begin position="110"/>
        <end position="130"/>
    </location>
</feature>
<keyword evidence="8 11" id="KW-0378">Hydrolase</keyword>
<dbReference type="GO" id="GO:0004843">
    <property type="term" value="F:cysteine-type deubiquitinase activity"/>
    <property type="evidence" value="ECO:0007669"/>
    <property type="project" value="UniProtKB-UniRule"/>
</dbReference>
<feature type="compositionally biased region" description="Low complexity" evidence="12">
    <location>
        <begin position="80"/>
        <end position="109"/>
    </location>
</feature>
<dbReference type="OMA" id="VDEYCAW"/>
<comment type="subcellular location">
    <subcellularLocation>
        <location evidence="2 11">Cytoplasm</location>
    </subcellularLocation>
</comment>
<keyword evidence="10" id="KW-0862">Zinc</keyword>
<evidence type="ECO:0000256" key="2">
    <source>
        <dbReference type="ARBA" id="ARBA00004496"/>
    </source>
</evidence>
<evidence type="ECO:0000256" key="1">
    <source>
        <dbReference type="ARBA" id="ARBA00000707"/>
    </source>
</evidence>
<dbReference type="PANTHER" id="PTHR13312:SF0">
    <property type="entry name" value="UBIQUITIN THIOESTERASE OTU1"/>
    <property type="match status" value="1"/>
</dbReference>
<keyword evidence="5" id="KW-0479">Metal-binding</keyword>
<evidence type="ECO:0000256" key="4">
    <source>
        <dbReference type="ARBA" id="ARBA00022670"/>
    </source>
</evidence>
<feature type="region of interest" description="Disordered" evidence="12">
    <location>
        <begin position="48"/>
        <end position="130"/>
    </location>
</feature>
<dbReference type="AlphaFoldDB" id="A0A152A360"/>
<dbReference type="PROSITE" id="PS50802">
    <property type="entry name" value="OTU"/>
    <property type="match status" value="1"/>
</dbReference>
<evidence type="ECO:0000256" key="11">
    <source>
        <dbReference type="RuleBase" id="RU367104"/>
    </source>
</evidence>
<dbReference type="CDD" id="cd17059">
    <property type="entry name" value="Ubl_OTU1"/>
    <property type="match status" value="1"/>
</dbReference>
<protein>
    <recommendedName>
        <fullName evidence="11">Ubiquitin thioesterase OTU</fullName>
        <ecNumber evidence="11">3.4.19.12</ecNumber>
    </recommendedName>
</protein>
<comment type="catalytic activity">
    <reaction evidence="1 11">
        <text>Thiol-dependent hydrolysis of ester, thioester, amide, peptide and isopeptide bonds formed by the C-terminal Gly of ubiquitin (a 76-residue protein attached to proteins as an intracellular targeting signal).</text>
        <dbReference type="EC" id="3.4.19.12"/>
    </reaction>
</comment>
<keyword evidence="6" id="KW-0863">Zinc-finger</keyword>
<evidence type="ECO:0000256" key="5">
    <source>
        <dbReference type="ARBA" id="ARBA00022723"/>
    </source>
</evidence>
<evidence type="ECO:0000256" key="10">
    <source>
        <dbReference type="ARBA" id="ARBA00022833"/>
    </source>
</evidence>
<evidence type="ECO:0000259" key="13">
    <source>
        <dbReference type="PROSITE" id="PS50802"/>
    </source>
</evidence>
<evidence type="ECO:0000256" key="3">
    <source>
        <dbReference type="ARBA" id="ARBA00022490"/>
    </source>
</evidence>
<dbReference type="OrthoDB" id="65596at2759"/>
<dbReference type="Pfam" id="PF24560">
    <property type="entry name" value="zf-C2H2_OTU1_C"/>
    <property type="match status" value="1"/>
</dbReference>
<dbReference type="SUPFAM" id="SSF54001">
    <property type="entry name" value="Cysteine proteinases"/>
    <property type="match status" value="1"/>
</dbReference>
<keyword evidence="4" id="KW-0645">Protease</keyword>
<keyword evidence="3 11" id="KW-0963">Cytoplasm</keyword>
<dbReference type="EC" id="3.4.19.12" evidence="11"/>
<organism evidence="14 15">
    <name type="scientific">Tieghemostelium lacteum</name>
    <name type="common">Slime mold</name>
    <name type="synonym">Dictyostelium lacteum</name>
    <dbReference type="NCBI Taxonomy" id="361077"/>
    <lineage>
        <taxon>Eukaryota</taxon>
        <taxon>Amoebozoa</taxon>
        <taxon>Evosea</taxon>
        <taxon>Eumycetozoa</taxon>
        <taxon>Dictyostelia</taxon>
        <taxon>Dictyosteliales</taxon>
        <taxon>Raperosteliaceae</taxon>
        <taxon>Tieghemostelium</taxon>
    </lineage>
</organism>
<comment type="caution">
    <text evidence="14">The sequence shown here is derived from an EMBL/GenBank/DDBJ whole genome shotgun (WGS) entry which is preliminary data.</text>
</comment>
<evidence type="ECO:0000313" key="15">
    <source>
        <dbReference type="Proteomes" id="UP000076078"/>
    </source>
</evidence>
<evidence type="ECO:0000256" key="8">
    <source>
        <dbReference type="ARBA" id="ARBA00022801"/>
    </source>
</evidence>
<dbReference type="InterPro" id="IPR003323">
    <property type="entry name" value="OTU_dom"/>
</dbReference>
<gene>
    <name evidence="14" type="ORF">DLAC_02680</name>
</gene>
<dbReference type="Gene3D" id="3.10.20.90">
    <property type="entry name" value="Phosphatidylinositol 3-kinase Catalytic Subunit, Chain A, domain 1"/>
    <property type="match status" value="1"/>
</dbReference>
<evidence type="ECO:0000313" key="14">
    <source>
        <dbReference type="EMBL" id="KYR00650.1"/>
    </source>
</evidence>
<feature type="domain" description="OTU" evidence="13">
    <location>
        <begin position="140"/>
        <end position="263"/>
    </location>
</feature>
<evidence type="ECO:0000256" key="6">
    <source>
        <dbReference type="ARBA" id="ARBA00022771"/>
    </source>
</evidence>
<dbReference type="STRING" id="361077.A0A152A360"/>
<dbReference type="InterPro" id="IPR057766">
    <property type="entry name" value="Znf-C2H2_OTU1-like_C"/>
</dbReference>
<comment type="function">
    <text evidence="11">Hydrolase that can remove conjugated ubiquitin from proteins and may therefore play an important regulatory role at the level of protein turnover by preventing degradation.</text>
</comment>
<keyword evidence="7 11" id="KW-0833">Ubl conjugation pathway</keyword>
<keyword evidence="15" id="KW-1185">Reference proteome</keyword>
<dbReference type="GO" id="GO:0008270">
    <property type="term" value="F:zinc ion binding"/>
    <property type="evidence" value="ECO:0007669"/>
    <property type="project" value="UniProtKB-KW"/>
</dbReference>
<feature type="compositionally biased region" description="Polar residues" evidence="12">
    <location>
        <begin position="51"/>
        <end position="70"/>
    </location>
</feature>
<keyword evidence="9 11" id="KW-0788">Thiol protease</keyword>
<dbReference type="Proteomes" id="UP000076078">
    <property type="component" value="Unassembled WGS sequence"/>
</dbReference>
<dbReference type="PANTHER" id="PTHR13312">
    <property type="entry name" value="HIV-INDUCED PROTEIN-7-LIKE PROTEASE"/>
    <property type="match status" value="1"/>
</dbReference>
<dbReference type="EMBL" id="LODT01000013">
    <property type="protein sequence ID" value="KYR00650.1"/>
    <property type="molecule type" value="Genomic_DNA"/>
</dbReference>
<dbReference type="Gene3D" id="3.90.70.80">
    <property type="match status" value="1"/>
</dbReference>
<dbReference type="FunCoup" id="A0A152A360">
    <property type="interactions" value="299"/>
</dbReference>
<dbReference type="FunFam" id="3.90.70.80:FF:000016">
    <property type="entry name" value="Putative ubiquitin thioesterase otu1"/>
    <property type="match status" value="1"/>
</dbReference>
<reference evidence="14 15" key="1">
    <citation type="submission" date="2015-12" db="EMBL/GenBank/DDBJ databases">
        <title>Dictyostelia acquired genes for synthesis and detection of signals that induce cell-type specialization by lateral gene transfer from prokaryotes.</title>
        <authorList>
            <person name="Gloeckner G."/>
            <person name="Schaap P."/>
        </authorList>
    </citation>
    <scope>NUCLEOTIDE SEQUENCE [LARGE SCALE GENOMIC DNA]</scope>
    <source>
        <strain evidence="14 15">TK</strain>
    </source>
</reference>
<dbReference type="GO" id="GO:0036503">
    <property type="term" value="P:ERAD pathway"/>
    <property type="evidence" value="ECO:0007669"/>
    <property type="project" value="TreeGrafter"/>
</dbReference>
<dbReference type="GO" id="GO:0005634">
    <property type="term" value="C:nucleus"/>
    <property type="evidence" value="ECO:0007669"/>
    <property type="project" value="TreeGrafter"/>
</dbReference>
<sequence length="341" mass="38199">MINLRIRSKQGVENLKIESHLSLKEFQNLLETKTKITSDNQKILYGFPPTTLDTSNPEQKVSEKIQSGDTITVEDKLSATTPSSTSTSTSTTTTTPVSKPSTPSVNTTSQSNKIHTTQSTKPPTATSNNSIIGNDIDGYVCRRKTEDDNSCLFSAVAYVLENKNRRNGLQLRNIIADAVKRDPFQYNEGVLGQTNEAYCRWILNSKNWGGAIELSILSNHYKVEIAAFDIITKIMYCYGEDQKYQKRVFLIYDGIHYDALALCLVKNGDEDFDVTEFDSNNDSVVSKMKSFVDLENKAGKFTDTSNFTLTCLDCKKALKGEKEAALHATQTRHSNFTEYRK</sequence>
<dbReference type="InterPro" id="IPR048857">
    <property type="entry name" value="OTU1_Ubl"/>
</dbReference>
<evidence type="ECO:0000256" key="9">
    <source>
        <dbReference type="ARBA" id="ARBA00022807"/>
    </source>
</evidence>
<proteinExistence type="predicted"/>
<dbReference type="GO" id="GO:0030968">
    <property type="term" value="P:endoplasmic reticulum unfolded protein response"/>
    <property type="evidence" value="ECO:0007669"/>
    <property type="project" value="TreeGrafter"/>
</dbReference>
<dbReference type="Pfam" id="PF21403">
    <property type="entry name" value="OTU1_UBXL"/>
    <property type="match status" value="1"/>
</dbReference>
<dbReference type="InterPro" id="IPR038765">
    <property type="entry name" value="Papain-like_cys_pep_sf"/>
</dbReference>
<dbReference type="Pfam" id="PF02338">
    <property type="entry name" value="OTU"/>
    <property type="match status" value="1"/>
</dbReference>
<dbReference type="GO" id="GO:0016579">
    <property type="term" value="P:protein deubiquitination"/>
    <property type="evidence" value="ECO:0007669"/>
    <property type="project" value="TreeGrafter"/>
</dbReference>